<organism evidence="1 2">
    <name type="scientific">Flavobacterium chungnamense</name>
    <dbReference type="NCBI Taxonomy" id="706182"/>
    <lineage>
        <taxon>Bacteria</taxon>
        <taxon>Pseudomonadati</taxon>
        <taxon>Bacteroidota</taxon>
        <taxon>Flavobacteriia</taxon>
        <taxon>Flavobacteriales</taxon>
        <taxon>Flavobacteriaceae</taxon>
        <taxon>Flavobacterium</taxon>
    </lineage>
</organism>
<evidence type="ECO:0000313" key="1">
    <source>
        <dbReference type="EMBL" id="GAA4053386.1"/>
    </source>
</evidence>
<reference evidence="2" key="1">
    <citation type="journal article" date="2019" name="Int. J. Syst. Evol. Microbiol.">
        <title>The Global Catalogue of Microorganisms (GCM) 10K type strain sequencing project: providing services to taxonomists for standard genome sequencing and annotation.</title>
        <authorList>
            <consortium name="The Broad Institute Genomics Platform"/>
            <consortium name="The Broad Institute Genome Sequencing Center for Infectious Disease"/>
            <person name="Wu L."/>
            <person name="Ma J."/>
        </authorList>
    </citation>
    <scope>NUCLEOTIDE SEQUENCE [LARGE SCALE GENOMIC DNA]</scope>
    <source>
        <strain evidence="2">JCM 17068</strain>
    </source>
</reference>
<dbReference type="EMBL" id="BAABCS010000018">
    <property type="protein sequence ID" value="GAA4053386.1"/>
    <property type="molecule type" value="Genomic_DNA"/>
</dbReference>
<name>A0ABP7UUT4_9FLAO</name>
<dbReference type="Proteomes" id="UP001500426">
    <property type="component" value="Unassembled WGS sequence"/>
</dbReference>
<protein>
    <submittedName>
        <fullName evidence="1">Uncharacterized protein</fullName>
    </submittedName>
</protein>
<dbReference type="RefSeq" id="WP_345094089.1">
    <property type="nucleotide sequence ID" value="NZ_BAABCS010000018.1"/>
</dbReference>
<keyword evidence="2" id="KW-1185">Reference proteome</keyword>
<evidence type="ECO:0000313" key="2">
    <source>
        <dbReference type="Proteomes" id="UP001500426"/>
    </source>
</evidence>
<sequence>MEIKIIDNSGVRMNFEFDYRHVTPKLDFNQILIEIRKSFKLQFEKVNSLFSSDDIFFHVNLELESDYGENILGLFDAHQSSNTIFYFRIYQNTIRQIIEKKIYASDDFYEYDDTILHEIIHAADYVMISKTDTIEATNKKVNNFEDAALGLNENLKKPHFNWTAVNIIERFRNEGIAVLGEKLLGNNPDLLFDNDVEHITNQFKHVLEFCIKTSESIDLIYSLSEKNEIYDVLDKSSSEAYIYGHIIFLLIIALQDEDKKEICMDAVHYFLGNLEKKPTKEKALEILKIAINTDLSDYINGLLIEPFHHYTSSVIDKQVIFNFCAHIQGESNIDAIKILTENTFTTVYDKFINLMQMTVGYPMTQEEIVDYSKSFVITKDSDEIKKCIKDQMNYLLSLVIEEQNEIAIWSLTYLFDEEELIYDSIPFFGYQDDWLVLNAAIRLIKTSKNNNNGILQD</sequence>
<proteinExistence type="predicted"/>
<gene>
    <name evidence="1" type="ORF">GCM10022388_19750</name>
</gene>
<accession>A0ABP7UUT4</accession>
<comment type="caution">
    <text evidence="1">The sequence shown here is derived from an EMBL/GenBank/DDBJ whole genome shotgun (WGS) entry which is preliminary data.</text>
</comment>